<dbReference type="Proteomes" id="UP000681722">
    <property type="component" value="Unassembled WGS sequence"/>
</dbReference>
<name>A0A814YDS4_9BILA</name>
<dbReference type="EMBL" id="CAJNOQ010009558">
    <property type="protein sequence ID" value="CAF1228118.1"/>
    <property type="molecule type" value="Genomic_DNA"/>
</dbReference>
<dbReference type="Proteomes" id="UP000663829">
    <property type="component" value="Unassembled WGS sequence"/>
</dbReference>
<dbReference type="EMBL" id="CAJOBC010009564">
    <property type="protein sequence ID" value="CAF3990974.1"/>
    <property type="molecule type" value="Genomic_DNA"/>
</dbReference>
<keyword evidence="2" id="KW-0472">Membrane</keyword>
<keyword evidence="5" id="KW-1185">Reference proteome</keyword>
<evidence type="ECO:0000256" key="2">
    <source>
        <dbReference type="SAM" id="Phobius"/>
    </source>
</evidence>
<protein>
    <submittedName>
        <fullName evidence="3">Uncharacterized protein</fullName>
    </submittedName>
</protein>
<proteinExistence type="predicted"/>
<organism evidence="3 5">
    <name type="scientific">Didymodactylos carnosus</name>
    <dbReference type="NCBI Taxonomy" id="1234261"/>
    <lineage>
        <taxon>Eukaryota</taxon>
        <taxon>Metazoa</taxon>
        <taxon>Spiralia</taxon>
        <taxon>Gnathifera</taxon>
        <taxon>Rotifera</taxon>
        <taxon>Eurotatoria</taxon>
        <taxon>Bdelloidea</taxon>
        <taxon>Philodinida</taxon>
        <taxon>Philodinidae</taxon>
        <taxon>Didymodactylos</taxon>
    </lineage>
</organism>
<evidence type="ECO:0000256" key="1">
    <source>
        <dbReference type="SAM" id="MobiDB-lite"/>
    </source>
</evidence>
<gene>
    <name evidence="3" type="ORF">GPM918_LOCUS25030</name>
    <name evidence="4" type="ORF">SRO942_LOCUS25039</name>
</gene>
<keyword evidence="2" id="KW-1133">Transmembrane helix</keyword>
<feature type="region of interest" description="Disordered" evidence="1">
    <location>
        <begin position="817"/>
        <end position="853"/>
    </location>
</feature>
<keyword evidence="2" id="KW-0812">Transmembrane</keyword>
<reference evidence="3" key="1">
    <citation type="submission" date="2021-02" db="EMBL/GenBank/DDBJ databases">
        <authorList>
            <person name="Nowell W R."/>
        </authorList>
    </citation>
    <scope>NUCLEOTIDE SEQUENCE</scope>
</reference>
<dbReference type="OrthoDB" id="5972005at2759"/>
<comment type="caution">
    <text evidence="3">The sequence shown here is derived from an EMBL/GenBank/DDBJ whole genome shotgun (WGS) entry which is preliminary data.</text>
</comment>
<evidence type="ECO:0000313" key="4">
    <source>
        <dbReference type="EMBL" id="CAF3990974.1"/>
    </source>
</evidence>
<sequence length="1094" mass="124995">MYVRHTHWSLHVCTSITPPHDHMYVRPSLPLVTTCIYGFYGIFGFYVIHGVLVICDCDVFASVWILELKSSVFLTRALMDQNKERASEEQINLTTILTPSEYSIFDEYEKQCFTGEYLFFSMLPATSHFSQKSYFTHLVGNQQIGLNFYHIYVGDSGSAKSQHISEIIRSAKATQKLFSSTYIATFPIGINNGKREESSIVEEPSVVGLLNYLQQGDKLLANAEIDAYFDKIGLYNQSSTTATEVGSSLCLAFYWVRDFSRQTGSSALSIKNAKLSLIGGTTGCKLALLLMKVIKLTGFEGVFNRMLYLCMKKKRGIRPQDKKRQRQNDRPLITHLNIVVHCFGSCEYRFEQNEDDQPLLERENYNENDVYKYDQESKNQDDLLLNIVSMRESMSLTSPNSPLQRNEDKDGTNDKFSAYYYVFNTTADEIDTIPYIHTRHYRDILAKAAVIYPKLCVNMQLFRNSMAVLEALEGEYQFQDGIKNSGTIPFEFIEKVKDKINEMFLAKAETNENGLKILYVTKDVCVGAKKYYKHLQNISFELFNINEGDPLKKSPILSESTKLKQNAFPYIIHPVVVDQVRSKIKKYGYKLLLKLQFNIFNKSMLNRNKILGDGSLKNISPDVIDELLLDLSRRDLLVRGIDKWIQGQTGSYDSWMKAKSPPPGYERDLFESHLLAYNIPIEEYNNVYIQSSLLDFYHLTDAAVLFFDTHLWYASEYHKYPLDLNNTINQKLNDGIIIFNTVINSYEINPNGPNSESDELLVSSVAASVQLIDSWADQTSESTTLRRTPLQTISNLQSADQLDSLAINTLLSRDANNNRKTTSEFNDEKQTNKQIHPRNQEGRSTVAEPVNSYDQQPVVEEILETLLMDVDTRENQSTTSPPNNHIHNQVGIEVTTNIHTVALDYGDYIESNHVEQMHSIQRYYHTEHESEIHRESEEQIGRHDYPETNNILVEHSGTTSVVSSDQRLITESALSFALSTVVQQSTDQLVDVTIRKISRAILTSSSALLALKDIILRSTHVSVSTRSAAVEQLIKGCLLHKDFYFATWNKKENTLKAQIGYLKCFPDDFDTVSKMKFIHTLHKYDLVTISRIIQ</sequence>
<accession>A0A814YDS4</accession>
<evidence type="ECO:0000313" key="5">
    <source>
        <dbReference type="Proteomes" id="UP000663829"/>
    </source>
</evidence>
<feature type="transmembrane region" description="Helical" evidence="2">
    <location>
        <begin position="29"/>
        <end position="48"/>
    </location>
</feature>
<dbReference type="AlphaFoldDB" id="A0A814YDS4"/>
<evidence type="ECO:0000313" key="3">
    <source>
        <dbReference type="EMBL" id="CAF1228118.1"/>
    </source>
</evidence>